<dbReference type="Gene3D" id="3.30.70.1320">
    <property type="entry name" value="Multidrug efflux transporter AcrB pore domain like"/>
    <property type="match status" value="1"/>
</dbReference>
<organism evidence="2 3">
    <name type="scientific">Natronincola ferrireducens</name>
    <dbReference type="NCBI Taxonomy" id="393762"/>
    <lineage>
        <taxon>Bacteria</taxon>
        <taxon>Bacillati</taxon>
        <taxon>Bacillota</taxon>
        <taxon>Clostridia</taxon>
        <taxon>Peptostreptococcales</taxon>
        <taxon>Natronincolaceae</taxon>
        <taxon>Natronincola</taxon>
    </lineage>
</organism>
<feature type="transmembrane region" description="Helical" evidence="1">
    <location>
        <begin position="883"/>
        <end position="904"/>
    </location>
</feature>
<dbReference type="Gene3D" id="3.30.70.1430">
    <property type="entry name" value="Multidrug efflux transporter AcrB pore domain"/>
    <property type="match status" value="2"/>
</dbReference>
<feature type="transmembrane region" description="Helical" evidence="1">
    <location>
        <begin position="985"/>
        <end position="1011"/>
    </location>
</feature>
<sequence>MKISSWAVHKPISILMIVTMTLLLGAVSLSRLAMDLLPSMNIPVAVINTQYIGAGPYEIENLITKPIEEAVATTHNVKHIQSTSMEGMSIVIVEFNQGTDMDFATLEIREKIDFIKRYLPEDAMEPIVLKINPNALPIMVLGITGDDLEKLQEVVEYRIKPRIERLEGVASIGITGGRQRVVNIKVDPFQLATYGITQQQLGGLLRNENINLPGGEIQDDKKLLTIRTVGEFRGLEEIKKTPIPLPSGTTMELQDVAKVDFQDVKTLQIAKINGQPSIRMTIQKQPTYNTIQVANGIHREIAKLEEELENIKIEGVLDQSLFIRRSIRNVGTTAVFGGLLAVIILYLFIKSFKNTLIIALAIPIAVIATFTLMYFTGVTLNLLSLGGFALGIGMLVDNGIVVLENIYRFREEGYSPKDAAIYGAQEVSMAVAASTFTTVAVFLPIVFVEGMTGEIFKELALTVTFSLLASLGVSLTLVPMLASKILKVKKDKYKVNTILEDGEKKNCGFYCYYRDLLKWSLGHRGIVLIITGLIFLASITSLLWVGAEYFPEFDEGNFMINISLPHGSSLEATEAMANDVEEVVRSYEDVDMIFMNIGGGDDYFASYGGRTNRASIEVRLKPYDKRKNETVYIMDKIRQDLQKIPGGDISLSNASFVGMGFGGDSVEIQIKGDSIETLKEIGEDFIRITDSIEGTREVTWNFTEGRPQLELHVDRNVTTAYGLQGIHMASTVRNLVHGMTVTKLKINDREHDVIITGEDYLKSSIGNFLQTPIPTILGETVPLQELVNTKVVQGPNAIRRSDQVRAITVKASIIDRDMNSVIKDIQEKLMTYPLPAGYSYQFRGQREQLEEAYSNLILAVILAILLVYMILATQFQSLLHPFIMMLAVPLAFSGGLLGLLIRGIPLSVPAAIGAIVLSGIVVNNGIVLIDYINVLKRSKKETEEAIVVAGTTRLRPIMMTTLTTVLGLLPLAIGLGEGSEVQVPLATVVIGGLGLATPLTLVVLPIIYSILDDLAIYIKKV</sequence>
<feature type="transmembrane region" description="Helical" evidence="1">
    <location>
        <begin position="382"/>
        <end position="406"/>
    </location>
</feature>
<dbReference type="GO" id="GO:0042910">
    <property type="term" value="F:xenobiotic transmembrane transporter activity"/>
    <property type="evidence" value="ECO:0007669"/>
    <property type="project" value="TreeGrafter"/>
</dbReference>
<dbReference type="SUPFAM" id="SSF82693">
    <property type="entry name" value="Multidrug efflux transporter AcrB pore domain, PN1, PN2, PC1 and PC2 subdomains"/>
    <property type="match status" value="3"/>
</dbReference>
<dbReference type="SUPFAM" id="SSF82714">
    <property type="entry name" value="Multidrug efflux transporter AcrB TolC docking domain, DN and DC subdomains"/>
    <property type="match status" value="2"/>
</dbReference>
<dbReference type="GO" id="GO:0005886">
    <property type="term" value="C:plasma membrane"/>
    <property type="evidence" value="ECO:0007669"/>
    <property type="project" value="TreeGrafter"/>
</dbReference>
<keyword evidence="1" id="KW-0472">Membrane</keyword>
<dbReference type="SUPFAM" id="SSF82866">
    <property type="entry name" value="Multidrug efflux transporter AcrB transmembrane domain"/>
    <property type="match status" value="2"/>
</dbReference>
<dbReference type="PANTHER" id="PTHR32063:SF0">
    <property type="entry name" value="SWARMING MOTILITY PROTEIN SWRC"/>
    <property type="match status" value="1"/>
</dbReference>
<dbReference type="InterPro" id="IPR001036">
    <property type="entry name" value="Acrflvin-R"/>
</dbReference>
<gene>
    <name evidence="2" type="ORF">SAMN05660472_01786</name>
</gene>
<dbReference type="Gene3D" id="1.20.1640.10">
    <property type="entry name" value="Multidrug efflux transporter AcrB transmembrane domain"/>
    <property type="match status" value="2"/>
</dbReference>
<feature type="transmembrane region" description="Helical" evidence="1">
    <location>
        <begin position="427"/>
        <end position="447"/>
    </location>
</feature>
<dbReference type="Gene3D" id="3.30.70.1440">
    <property type="entry name" value="Multidrug efflux transporter AcrB pore domain"/>
    <property type="match status" value="1"/>
</dbReference>
<keyword evidence="1" id="KW-0812">Transmembrane</keyword>
<feature type="transmembrane region" description="Helical" evidence="1">
    <location>
        <begin position="954"/>
        <end position="973"/>
    </location>
</feature>
<dbReference type="Gene3D" id="3.30.2090.10">
    <property type="entry name" value="Multidrug efflux transporter AcrB TolC docking domain, DN and DC subdomains"/>
    <property type="match status" value="2"/>
</dbReference>
<dbReference type="EMBL" id="FNFP01000003">
    <property type="protein sequence ID" value="SDK69275.1"/>
    <property type="molecule type" value="Genomic_DNA"/>
</dbReference>
<dbReference type="STRING" id="393762.SAMN05660472_01786"/>
<feature type="transmembrane region" description="Helical" evidence="1">
    <location>
        <begin position="330"/>
        <end position="349"/>
    </location>
</feature>
<name>A0A1G9DZI4_9FIRM</name>
<dbReference type="PANTHER" id="PTHR32063">
    <property type="match status" value="1"/>
</dbReference>
<feature type="transmembrane region" description="Helical" evidence="1">
    <location>
        <begin position="526"/>
        <end position="547"/>
    </location>
</feature>
<feature type="transmembrane region" description="Helical" evidence="1">
    <location>
        <begin position="910"/>
        <end position="933"/>
    </location>
</feature>
<feature type="transmembrane region" description="Helical" evidence="1">
    <location>
        <begin position="852"/>
        <end position="871"/>
    </location>
</feature>
<keyword evidence="1" id="KW-1133">Transmembrane helix</keyword>
<dbReference type="RefSeq" id="WP_090553361.1">
    <property type="nucleotide sequence ID" value="NZ_FNFP01000003.1"/>
</dbReference>
<proteinExistence type="predicted"/>
<evidence type="ECO:0000313" key="2">
    <source>
        <dbReference type="EMBL" id="SDK69275.1"/>
    </source>
</evidence>
<dbReference type="OrthoDB" id="9757876at2"/>
<dbReference type="Proteomes" id="UP000198718">
    <property type="component" value="Unassembled WGS sequence"/>
</dbReference>
<feature type="transmembrane region" description="Helical" evidence="1">
    <location>
        <begin position="356"/>
        <end position="376"/>
    </location>
</feature>
<accession>A0A1G9DZI4</accession>
<dbReference type="Pfam" id="PF00873">
    <property type="entry name" value="ACR_tran"/>
    <property type="match status" value="1"/>
</dbReference>
<dbReference type="AlphaFoldDB" id="A0A1G9DZI4"/>
<feature type="transmembrane region" description="Helical" evidence="1">
    <location>
        <begin position="12"/>
        <end position="34"/>
    </location>
</feature>
<evidence type="ECO:0000313" key="3">
    <source>
        <dbReference type="Proteomes" id="UP000198718"/>
    </source>
</evidence>
<protein>
    <submittedName>
        <fullName evidence="2">Hydrophobic/amphiphilic exporter-1, HAE1 family</fullName>
    </submittedName>
</protein>
<dbReference type="PRINTS" id="PR00702">
    <property type="entry name" value="ACRIFLAVINRP"/>
</dbReference>
<feature type="transmembrane region" description="Helical" evidence="1">
    <location>
        <begin position="459"/>
        <end position="482"/>
    </location>
</feature>
<dbReference type="InterPro" id="IPR027463">
    <property type="entry name" value="AcrB_DN_DC_subdom"/>
</dbReference>
<evidence type="ECO:0000256" key="1">
    <source>
        <dbReference type="SAM" id="Phobius"/>
    </source>
</evidence>
<reference evidence="2 3" key="1">
    <citation type="submission" date="2016-10" db="EMBL/GenBank/DDBJ databases">
        <authorList>
            <person name="de Groot N.N."/>
        </authorList>
    </citation>
    <scope>NUCLEOTIDE SEQUENCE [LARGE SCALE GENOMIC DNA]</scope>
    <source>
        <strain evidence="2 3">DSM 18346</strain>
    </source>
</reference>
<keyword evidence="3" id="KW-1185">Reference proteome</keyword>